<sequence length="142" mass="15298">MHTEGPPAAICIRLLVGLVFLSEGIQKFLYPHQLGPGRFERIGIPAATFFANLDGVVEIVCGTLILLGLLTRLAAVPLLIDILGAIILTKLPELRPGGFQGVAGFWGMAHDARTDLSMLLGLIFLLWAGPGRWSIDARLTSR</sequence>
<dbReference type="EMBL" id="LQPW01000123">
    <property type="protein sequence ID" value="ORW98207.1"/>
    <property type="molecule type" value="Genomic_DNA"/>
</dbReference>
<dbReference type="PANTHER" id="PTHR33452">
    <property type="entry name" value="OXIDOREDUCTASE CATD-RELATED"/>
    <property type="match status" value="1"/>
</dbReference>
<evidence type="ECO:0000256" key="2">
    <source>
        <dbReference type="ARBA" id="ARBA00006679"/>
    </source>
</evidence>
<gene>
    <name evidence="7" type="ORF">AWC27_04220</name>
</gene>
<organism evidence="7 8">
    <name type="scientific">Mycobacterium szulgai</name>
    <dbReference type="NCBI Taxonomy" id="1787"/>
    <lineage>
        <taxon>Bacteria</taxon>
        <taxon>Bacillati</taxon>
        <taxon>Actinomycetota</taxon>
        <taxon>Actinomycetes</taxon>
        <taxon>Mycobacteriales</taxon>
        <taxon>Mycobacteriaceae</taxon>
        <taxon>Mycobacterium</taxon>
    </lineage>
</organism>
<keyword evidence="4" id="KW-0812">Transmembrane</keyword>
<evidence type="ECO:0000256" key="5">
    <source>
        <dbReference type="ARBA" id="ARBA00022989"/>
    </source>
</evidence>
<comment type="similarity">
    <text evidence="2">Belongs to the DoxX family.</text>
</comment>
<reference evidence="7 8" key="1">
    <citation type="submission" date="2016-01" db="EMBL/GenBank/DDBJ databases">
        <title>The new phylogeny of the genus Mycobacterium.</title>
        <authorList>
            <person name="Tarcisio F."/>
            <person name="Conor M."/>
            <person name="Antonella G."/>
            <person name="Elisabetta G."/>
            <person name="Giulia F.S."/>
            <person name="Sara T."/>
            <person name="Anna F."/>
            <person name="Clotilde B."/>
            <person name="Roberto B."/>
            <person name="Veronica D.S."/>
            <person name="Fabio R."/>
            <person name="Monica P."/>
            <person name="Olivier J."/>
            <person name="Enrico T."/>
            <person name="Nicola S."/>
        </authorList>
    </citation>
    <scope>NUCLEOTIDE SEQUENCE [LARGE SCALE GENOMIC DNA]</scope>
    <source>
        <strain evidence="7 8">DSM 44166</strain>
    </source>
</reference>
<name>A0A1X2ECX8_MYCSZ</name>
<dbReference type="RefSeq" id="WP_085671630.1">
    <property type="nucleotide sequence ID" value="NZ_JACKRU010000446.1"/>
</dbReference>
<keyword evidence="8" id="KW-1185">Reference proteome</keyword>
<dbReference type="AlphaFoldDB" id="A0A1X2ECX8"/>
<dbReference type="Pfam" id="PF07681">
    <property type="entry name" value="DoxX"/>
    <property type="match status" value="1"/>
</dbReference>
<keyword evidence="5" id="KW-1133">Transmembrane helix</keyword>
<accession>A0A1X2ECX8</accession>
<dbReference type="OrthoDB" id="121744at2"/>
<evidence type="ECO:0000256" key="3">
    <source>
        <dbReference type="ARBA" id="ARBA00022475"/>
    </source>
</evidence>
<dbReference type="InterPro" id="IPR051907">
    <property type="entry name" value="DoxX-like_oxidoreductase"/>
</dbReference>
<keyword evidence="6" id="KW-0472">Membrane</keyword>
<evidence type="ECO:0000313" key="8">
    <source>
        <dbReference type="Proteomes" id="UP000193317"/>
    </source>
</evidence>
<dbReference type="Proteomes" id="UP000193317">
    <property type="component" value="Unassembled WGS sequence"/>
</dbReference>
<proteinExistence type="inferred from homology"/>
<evidence type="ECO:0000256" key="4">
    <source>
        <dbReference type="ARBA" id="ARBA00022692"/>
    </source>
</evidence>
<protein>
    <submittedName>
        <fullName evidence="7">DoxX family protein</fullName>
    </submittedName>
</protein>
<comment type="subcellular location">
    <subcellularLocation>
        <location evidence="1">Cell membrane</location>
        <topology evidence="1">Multi-pass membrane protein</topology>
    </subcellularLocation>
</comment>
<comment type="caution">
    <text evidence="7">The sequence shown here is derived from an EMBL/GenBank/DDBJ whole genome shotgun (WGS) entry which is preliminary data.</text>
</comment>
<evidence type="ECO:0000256" key="6">
    <source>
        <dbReference type="ARBA" id="ARBA00023136"/>
    </source>
</evidence>
<evidence type="ECO:0000313" key="7">
    <source>
        <dbReference type="EMBL" id="ORW98207.1"/>
    </source>
</evidence>
<evidence type="ECO:0000256" key="1">
    <source>
        <dbReference type="ARBA" id="ARBA00004651"/>
    </source>
</evidence>
<dbReference type="PANTHER" id="PTHR33452:SF1">
    <property type="entry name" value="INNER MEMBRANE PROTEIN YPHA-RELATED"/>
    <property type="match status" value="1"/>
</dbReference>
<keyword evidence="3" id="KW-1003">Cell membrane</keyword>
<dbReference type="GO" id="GO:0005886">
    <property type="term" value="C:plasma membrane"/>
    <property type="evidence" value="ECO:0007669"/>
    <property type="project" value="UniProtKB-SubCell"/>
</dbReference>
<dbReference type="InterPro" id="IPR032808">
    <property type="entry name" value="DoxX"/>
</dbReference>